<keyword evidence="7" id="KW-0175">Coiled coil</keyword>
<evidence type="ECO:0000313" key="8">
    <source>
        <dbReference type="Proteomes" id="UP000035680"/>
    </source>
</evidence>
<comment type="similarity">
    <text evidence="3">Belongs to the vinculin/alpha-catenin family.</text>
</comment>
<dbReference type="PRINTS" id="PR00805">
    <property type="entry name" value="ALPHACATENIN"/>
</dbReference>
<dbReference type="GO" id="GO:0016477">
    <property type="term" value="P:cell migration"/>
    <property type="evidence" value="ECO:0007669"/>
    <property type="project" value="TreeGrafter"/>
</dbReference>
<evidence type="ECO:0000256" key="4">
    <source>
        <dbReference type="ARBA" id="ARBA00022490"/>
    </source>
</evidence>
<keyword evidence="6" id="KW-0965">Cell junction</keyword>
<dbReference type="WBParaSite" id="SVE_0312300.2">
    <property type="protein sequence ID" value="SVE_0312300.2"/>
    <property type="gene ID" value="SVE_0312300"/>
</dbReference>
<evidence type="ECO:0000256" key="6">
    <source>
        <dbReference type="ARBA" id="ARBA00022949"/>
    </source>
</evidence>
<dbReference type="Gene3D" id="6.10.250.2510">
    <property type="match status" value="1"/>
</dbReference>
<dbReference type="AlphaFoldDB" id="A0A0K0F2U3"/>
<dbReference type="STRING" id="75913.A0A0K0F2U3"/>
<dbReference type="Pfam" id="PF01044">
    <property type="entry name" value="Vinculin"/>
    <property type="match status" value="1"/>
</dbReference>
<proteinExistence type="inferred from homology"/>
<dbReference type="SUPFAM" id="SSF47220">
    <property type="entry name" value="alpha-catenin/vinculin-like"/>
    <property type="match status" value="4"/>
</dbReference>
<organism evidence="8 9">
    <name type="scientific">Strongyloides venezuelensis</name>
    <name type="common">Threadworm</name>
    <dbReference type="NCBI Taxonomy" id="75913"/>
    <lineage>
        <taxon>Eukaryota</taxon>
        <taxon>Metazoa</taxon>
        <taxon>Ecdysozoa</taxon>
        <taxon>Nematoda</taxon>
        <taxon>Chromadorea</taxon>
        <taxon>Rhabditida</taxon>
        <taxon>Tylenchina</taxon>
        <taxon>Panagrolaimomorpha</taxon>
        <taxon>Strongyloidoidea</taxon>
        <taxon>Strongyloididae</taxon>
        <taxon>Strongyloides</taxon>
    </lineage>
</organism>
<dbReference type="GO" id="GO:0005737">
    <property type="term" value="C:cytoplasm"/>
    <property type="evidence" value="ECO:0007669"/>
    <property type="project" value="UniProtKB-SubCell"/>
</dbReference>
<dbReference type="InterPro" id="IPR036723">
    <property type="entry name" value="Alpha-catenin/vinculin-like_sf"/>
</dbReference>
<reference evidence="8" key="1">
    <citation type="submission" date="2014-07" db="EMBL/GenBank/DDBJ databases">
        <authorList>
            <person name="Martin A.A"/>
            <person name="De Silva N."/>
        </authorList>
    </citation>
    <scope>NUCLEOTIDE SEQUENCE</scope>
</reference>
<keyword evidence="8" id="KW-1185">Reference proteome</keyword>
<comment type="subcellular location">
    <subcellularLocation>
        <location evidence="1">Cell junction</location>
    </subcellularLocation>
    <subcellularLocation>
        <location evidence="2">Cytoplasm</location>
    </subcellularLocation>
</comment>
<reference evidence="9" key="2">
    <citation type="submission" date="2015-08" db="UniProtKB">
        <authorList>
            <consortium name="WormBaseParasite"/>
        </authorList>
    </citation>
    <scope>IDENTIFICATION</scope>
</reference>
<dbReference type="InterPro" id="IPR001033">
    <property type="entry name" value="Alpha_catenin"/>
</dbReference>
<evidence type="ECO:0000313" key="9">
    <source>
        <dbReference type="WBParaSite" id="SVE_0312300.2"/>
    </source>
</evidence>
<evidence type="ECO:0000256" key="7">
    <source>
        <dbReference type="SAM" id="Coils"/>
    </source>
</evidence>
<dbReference type="GO" id="GO:0045296">
    <property type="term" value="F:cadherin binding"/>
    <property type="evidence" value="ECO:0007669"/>
    <property type="project" value="InterPro"/>
</dbReference>
<dbReference type="PANTHER" id="PTHR18914:SF9">
    <property type="entry name" value="CATENIN ALPHA"/>
    <property type="match status" value="1"/>
</dbReference>
<dbReference type="GO" id="GO:0008013">
    <property type="term" value="F:beta-catenin binding"/>
    <property type="evidence" value="ECO:0007669"/>
    <property type="project" value="TreeGrafter"/>
</dbReference>
<dbReference type="Proteomes" id="UP000035680">
    <property type="component" value="Unassembled WGS sequence"/>
</dbReference>
<evidence type="ECO:0000256" key="1">
    <source>
        <dbReference type="ARBA" id="ARBA00004282"/>
    </source>
</evidence>
<evidence type="ECO:0000256" key="3">
    <source>
        <dbReference type="ARBA" id="ARBA00008376"/>
    </source>
</evidence>
<protein>
    <submittedName>
        <fullName evidence="9">Catenin alpha-2 (inferred by orthology to a human protein)</fullName>
    </submittedName>
</protein>
<dbReference type="InterPro" id="IPR006077">
    <property type="entry name" value="Vinculin/catenin"/>
</dbReference>
<keyword evidence="4" id="KW-0963">Cytoplasm</keyword>
<dbReference type="PANTHER" id="PTHR18914">
    <property type="entry name" value="ALPHA CATENIN"/>
    <property type="match status" value="1"/>
</dbReference>
<dbReference type="Gene3D" id="1.20.120.230">
    <property type="entry name" value="Alpha-catenin/vinculin-like"/>
    <property type="match status" value="5"/>
</dbReference>
<evidence type="ECO:0000256" key="5">
    <source>
        <dbReference type="ARBA" id="ARBA00022889"/>
    </source>
</evidence>
<keyword evidence="5" id="KW-0130">Cell adhesion</keyword>
<sequence>MVSLNQELKDQLKVIKTKSVEKILSPLIDELIILTQGNNDNRPRTNKSGAALLSNLQTELQNFLSKAEHAISNYPFEKNNDEIQQLGELIEEVNENGRQMVVRGSEFVNDTSHPTKRTAANEAAKDLLISVIRLLIIADHVDVQKIIDKLHKAKESLDSLGSCKDVHQVLDRYSKFCGEIEEVTSITKKRIRDLKNPNDVVDLQAVFSSLHMNKHPLLTTTKTYLKYPQSEIAQEMKKNIYNEIRKNLKHIEEILDGKGEWNPVNGGISHLGNIDKLTHELENFQNNVYMEPYNFREHIHRPLFEEQVERIVDMCAEIADSEYTKEERKNKITIGCNELRFALQELISEYINCGRKSESTVDLDLAMVYLGRKIRDLRRHLRRAAVDYASDILLDTQSPLLKLIDAASHGNRNDTVKESKNFKEYVHEILKVSELCSQMSTNVEGIRNVRFCAFQIKRLSPEVINAAFVLCDNPNSKEAQENMDIFKNIWLNKMDLLTMAIDSLMSVDDFLAVTEGKIDDDFKSTIEGIVGSDIYGLHKATGDIRGRSLRVCDVVEAEMALTPPTEYSETVKKAAKFLRENVVPQFSSHSKGITQKILDHQENGHEIDKNSMIDEMIDACGLIHNAVKNVRHALLMNRNPEDIDSDIEYEEDGMTTTVPDSRSQISDGDNQQRVMRHLPEEDKKKIQEQIDVFKLAQRKFEHEVGKWDETGNDIIALAKHMCMIMMNMTDFTRGRGPYKKTSDVIKAAQEISDAGNKLNALAKTIGNECVESETKKDLFAYLQRIILYCQQLNITSRVKAEVQEIGNELKVSGLDSAMSLIQTAKNLLNAVVLTVKAAYIASTKYRSKENKSRSIVEWTVAPPKKVKIVRNHEKPRNGIIRRASERREVNPLKALQEFSVN</sequence>
<dbReference type="GO" id="GO:0098609">
    <property type="term" value="P:cell-cell adhesion"/>
    <property type="evidence" value="ECO:0007669"/>
    <property type="project" value="TreeGrafter"/>
</dbReference>
<name>A0A0K0F2U3_STRVS</name>
<feature type="coiled-coil region" evidence="7">
    <location>
        <begin position="53"/>
        <end position="96"/>
    </location>
</feature>
<dbReference type="GO" id="GO:0016342">
    <property type="term" value="C:catenin complex"/>
    <property type="evidence" value="ECO:0007669"/>
    <property type="project" value="TreeGrafter"/>
</dbReference>
<dbReference type="GO" id="GO:0051015">
    <property type="term" value="F:actin filament binding"/>
    <property type="evidence" value="ECO:0007669"/>
    <property type="project" value="InterPro"/>
</dbReference>
<evidence type="ECO:0000256" key="2">
    <source>
        <dbReference type="ARBA" id="ARBA00004496"/>
    </source>
</evidence>
<dbReference type="GO" id="GO:0005912">
    <property type="term" value="C:adherens junction"/>
    <property type="evidence" value="ECO:0007669"/>
    <property type="project" value="TreeGrafter"/>
</dbReference>
<accession>A0A0K0F2U3</accession>